<dbReference type="SUPFAM" id="SSF82866">
    <property type="entry name" value="Multidrug efflux transporter AcrB transmembrane domain"/>
    <property type="match status" value="2"/>
</dbReference>
<dbReference type="Pfam" id="PF00873">
    <property type="entry name" value="ACR_tran"/>
    <property type="match status" value="1"/>
</dbReference>
<organism evidence="11 12">
    <name type="scientific">Labrys neptuniae</name>
    <dbReference type="NCBI Taxonomy" id="376174"/>
    <lineage>
        <taxon>Bacteria</taxon>
        <taxon>Pseudomonadati</taxon>
        <taxon>Pseudomonadota</taxon>
        <taxon>Alphaproteobacteria</taxon>
        <taxon>Hyphomicrobiales</taxon>
        <taxon>Xanthobacteraceae</taxon>
        <taxon>Labrys</taxon>
    </lineage>
</organism>
<dbReference type="NCBIfam" id="TIGR00915">
    <property type="entry name" value="2A0602"/>
    <property type="match status" value="1"/>
</dbReference>
<keyword evidence="3 9" id="KW-0813">Transport</keyword>
<dbReference type="Gene3D" id="3.30.70.1320">
    <property type="entry name" value="Multidrug efflux transporter AcrB pore domain like"/>
    <property type="match status" value="1"/>
</dbReference>
<dbReference type="EMBL" id="JBFNQD010000020">
    <property type="protein sequence ID" value="MEW9309968.1"/>
    <property type="molecule type" value="Genomic_DNA"/>
</dbReference>
<feature type="transmembrane region" description="Helical" evidence="9">
    <location>
        <begin position="1002"/>
        <end position="1024"/>
    </location>
</feature>
<keyword evidence="7 9" id="KW-1133">Transmembrane helix</keyword>
<gene>
    <name evidence="11" type="ORF">ABXS05_30775</name>
</gene>
<dbReference type="PRINTS" id="PR00702">
    <property type="entry name" value="ACRIFLAVINRP"/>
</dbReference>
<feature type="transmembrane region" description="Helical" evidence="9">
    <location>
        <begin position="474"/>
        <end position="497"/>
    </location>
</feature>
<keyword evidence="8 9" id="KW-0472">Membrane</keyword>
<keyword evidence="12" id="KW-1185">Reference proteome</keyword>
<evidence type="ECO:0000259" key="10">
    <source>
        <dbReference type="PROSITE" id="PS50156"/>
    </source>
</evidence>
<keyword evidence="4" id="KW-1003">Cell membrane</keyword>
<dbReference type="PANTHER" id="PTHR32063:SF10">
    <property type="entry name" value="EFFLUX PUMP MEMBRANE TRANSPORTER"/>
    <property type="match status" value="1"/>
</dbReference>
<dbReference type="NCBIfam" id="NF000282">
    <property type="entry name" value="RND_permease_1"/>
    <property type="match status" value="1"/>
</dbReference>
<feature type="transmembrane region" description="Helical" evidence="9">
    <location>
        <begin position="865"/>
        <end position="884"/>
    </location>
</feature>
<comment type="caution">
    <text evidence="11">The sequence shown here is derived from an EMBL/GenBank/DDBJ whole genome shotgun (WGS) entry which is preliminary data.</text>
</comment>
<feature type="domain" description="SSD" evidence="10">
    <location>
        <begin position="364"/>
        <end position="495"/>
    </location>
</feature>
<feature type="transmembrane region" description="Helical" evidence="9">
    <location>
        <begin position="891"/>
        <end position="911"/>
    </location>
</feature>
<dbReference type="Gene3D" id="3.30.2090.10">
    <property type="entry name" value="Multidrug efflux transporter AcrB TolC docking domain, DN and DC subdomains"/>
    <property type="match status" value="2"/>
</dbReference>
<feature type="transmembrane region" description="Helical" evidence="9">
    <location>
        <begin position="540"/>
        <end position="557"/>
    </location>
</feature>
<feature type="transmembrane region" description="Helical" evidence="9">
    <location>
        <begin position="434"/>
        <end position="454"/>
    </location>
</feature>
<evidence type="ECO:0000256" key="5">
    <source>
        <dbReference type="ARBA" id="ARBA00022519"/>
    </source>
</evidence>
<reference evidence="11 12" key="1">
    <citation type="submission" date="2024-07" db="EMBL/GenBank/DDBJ databases">
        <title>Description of Labrys sedimenti sp. nov., isolated from a diclofenac-degrading enrichment culture.</title>
        <authorList>
            <person name="Tancsics A."/>
            <person name="Csepanyi A."/>
        </authorList>
    </citation>
    <scope>NUCLEOTIDE SEQUENCE [LARGE SCALE GENOMIC DNA]</scope>
    <source>
        <strain evidence="11 12">LMG 23578</strain>
    </source>
</reference>
<feature type="transmembrane region" description="Helical" evidence="9">
    <location>
        <begin position="340"/>
        <end position="359"/>
    </location>
</feature>
<evidence type="ECO:0000256" key="7">
    <source>
        <dbReference type="ARBA" id="ARBA00022989"/>
    </source>
</evidence>
<evidence type="ECO:0000256" key="1">
    <source>
        <dbReference type="ARBA" id="ARBA00004429"/>
    </source>
</evidence>
<dbReference type="Gene3D" id="3.30.70.1440">
    <property type="entry name" value="Multidrug efflux transporter AcrB pore domain"/>
    <property type="match status" value="1"/>
</dbReference>
<proteinExistence type="inferred from homology"/>
<feature type="transmembrane region" description="Helical" evidence="9">
    <location>
        <begin position="917"/>
        <end position="940"/>
    </location>
</feature>
<evidence type="ECO:0000256" key="6">
    <source>
        <dbReference type="ARBA" id="ARBA00022692"/>
    </source>
</evidence>
<feature type="transmembrane region" description="Helical" evidence="9">
    <location>
        <begin position="392"/>
        <end position="413"/>
    </location>
</feature>
<keyword evidence="5 9" id="KW-0997">Cell inner membrane</keyword>
<dbReference type="InterPro" id="IPR027463">
    <property type="entry name" value="AcrB_DN_DC_subdom"/>
</dbReference>
<evidence type="ECO:0000256" key="8">
    <source>
        <dbReference type="ARBA" id="ARBA00023136"/>
    </source>
</evidence>
<dbReference type="SUPFAM" id="SSF82693">
    <property type="entry name" value="Multidrug efflux transporter AcrB pore domain, PN1, PN2, PC1 and PC2 subdomains"/>
    <property type="match status" value="4"/>
</dbReference>
<evidence type="ECO:0000313" key="11">
    <source>
        <dbReference type="EMBL" id="MEW9309968.1"/>
    </source>
</evidence>
<dbReference type="Gene3D" id="3.30.70.1430">
    <property type="entry name" value="Multidrug efflux transporter AcrB pore domain"/>
    <property type="match status" value="2"/>
</dbReference>
<dbReference type="PANTHER" id="PTHR32063">
    <property type="match status" value="1"/>
</dbReference>
<dbReference type="RefSeq" id="WP_367626542.1">
    <property type="nucleotide sequence ID" value="NZ_JBFNQD010000020.1"/>
</dbReference>
<evidence type="ECO:0000256" key="3">
    <source>
        <dbReference type="ARBA" id="ARBA00022448"/>
    </source>
</evidence>
<accession>A0ABV3PXW7</accession>
<sequence>MSQFFINRPVFAWVIAIFIVLAGLIAIPQLPVSRFPTIAPPSVSISATYTGATPQTINDSVISLIERELSSVKNLLYFESTADTSGSASITATFKPGTDPEMAQVDIQNRLKAAEARLPEAVRRTGVNVEAAAPDFLMIVTLSSRDGRYDELTLSDYMTRNIAEELKRVEGVGRVQTFGSEKAMRVWVDPAKLVSYSLSLAQITQAIQAQNAQIAPGRVGAEPTVPGQKTSIPLTVRGQLATPEEFAAIVLRSEPDGSKLLLGDVARIELGAQSLGFGILTNGKVATAAAIQLTPGANAVSTAAGVRARLAELAHAMPAGMEYALSYDTAPFVKISIEKVVQTLIEAMVLVFLVMLLFLQKVRYTLIPAIVAPIALLGTFAVMQAAGFSINVLTMFGMVLAIGIIVDDAIVVVENVERIMATEKLPPKEATRKAMKEITGAVIGITLVLAAVFIPMGLASGSVGAIYRQFTLSMAVSILFSAFLALTLTPALCATLLKPIDLGHHERKGFFGWFNRRFDSITNRYAGCVAALIRRSGRMMVLYAVTVGALTYGYQRLPSAFVPEEDQGNFMTSFSLPADATAERTRSIVAVYDKHIASRPDVESNISILGFGFSGSGSNTALAFTTLKDWKQRTSTINEEIAAATAAMAAVPEGTVMSLKPPAIDALGTTSGFSLRLEDRANRGSMALQAAQAQLLQLAAQSKLVIGVYPEGLPGGPSVALKIDRQKAEALGVPFAMISDTLTAAVGSTYVNDFPNAGRLQQVIVQADAPNRMQIDDVLKLYVRNNAGGMVSLAEVVSPVWEASPLQLVRYNGYAAARITGSAAPGVSSGDAMAEMERLASQLPAGFMVEWTGQSLQEKQSAAQAPILLGLSVLVVFLVLAALYESWSIPFSVMLVVPLGILGAVAAVLLRGLENDVFFKVGLITIIGLSAKNAILIVEFAKKLRNEEQSIHSAVVEAARLRLRPILMTSLAFALGVFPLMIARGASSETQHAIGTGVFGGMVSATVLAVFFVPVFFVVVTGLFSRGDRKHLKPAPETATPPSV</sequence>
<feature type="transmembrane region" description="Helical" evidence="9">
    <location>
        <begin position="961"/>
        <end position="982"/>
    </location>
</feature>
<dbReference type="InterPro" id="IPR004764">
    <property type="entry name" value="MdtF-like"/>
</dbReference>
<comment type="subcellular location">
    <subcellularLocation>
        <location evidence="1 9">Cell inner membrane</location>
        <topology evidence="1 9">Multi-pass membrane protein</topology>
    </subcellularLocation>
</comment>
<protein>
    <recommendedName>
        <fullName evidence="9">Efflux pump membrane transporter</fullName>
    </recommendedName>
</protein>
<dbReference type="Gene3D" id="1.20.1640.10">
    <property type="entry name" value="Multidrug efflux transporter AcrB transmembrane domain"/>
    <property type="match status" value="2"/>
</dbReference>
<dbReference type="InterPro" id="IPR000731">
    <property type="entry name" value="SSD"/>
</dbReference>
<comment type="similarity">
    <text evidence="2 9">Belongs to the resistance-nodulation-cell division (RND) (TC 2.A.6) family.</text>
</comment>
<dbReference type="PROSITE" id="PS50156">
    <property type="entry name" value="SSD"/>
    <property type="match status" value="1"/>
</dbReference>
<evidence type="ECO:0000256" key="9">
    <source>
        <dbReference type="RuleBase" id="RU364070"/>
    </source>
</evidence>
<evidence type="ECO:0000256" key="4">
    <source>
        <dbReference type="ARBA" id="ARBA00022475"/>
    </source>
</evidence>
<evidence type="ECO:0000256" key="2">
    <source>
        <dbReference type="ARBA" id="ARBA00010942"/>
    </source>
</evidence>
<dbReference type="Proteomes" id="UP001555786">
    <property type="component" value="Unassembled WGS sequence"/>
</dbReference>
<evidence type="ECO:0000313" key="12">
    <source>
        <dbReference type="Proteomes" id="UP001555786"/>
    </source>
</evidence>
<name>A0ABV3PXW7_9HYPH</name>
<dbReference type="InterPro" id="IPR001036">
    <property type="entry name" value="Acrflvin-R"/>
</dbReference>
<feature type="transmembrane region" description="Helical" evidence="9">
    <location>
        <begin position="366"/>
        <end position="386"/>
    </location>
</feature>
<comment type="caution">
    <text evidence="9">Lacks conserved residue(s) required for the propagation of feature annotation.</text>
</comment>
<keyword evidence="6 9" id="KW-0812">Transmembrane</keyword>
<dbReference type="SUPFAM" id="SSF82714">
    <property type="entry name" value="Multidrug efflux transporter AcrB TolC docking domain, DN and DC subdomains"/>
    <property type="match status" value="2"/>
</dbReference>